<organism evidence="1 2">
    <name type="scientific">Tranquillimonas alkanivorans</name>
    <dbReference type="NCBI Taxonomy" id="441119"/>
    <lineage>
        <taxon>Bacteria</taxon>
        <taxon>Pseudomonadati</taxon>
        <taxon>Pseudomonadota</taxon>
        <taxon>Alphaproteobacteria</taxon>
        <taxon>Rhodobacterales</taxon>
        <taxon>Roseobacteraceae</taxon>
        <taxon>Tranquillimonas</taxon>
    </lineage>
</organism>
<proteinExistence type="predicted"/>
<gene>
    <name evidence="1" type="ORF">SAMN04488047_10529</name>
</gene>
<reference evidence="1 2" key="1">
    <citation type="submission" date="2016-10" db="EMBL/GenBank/DDBJ databases">
        <authorList>
            <person name="de Groot N.N."/>
        </authorList>
    </citation>
    <scope>NUCLEOTIDE SEQUENCE [LARGE SCALE GENOMIC DNA]</scope>
    <source>
        <strain evidence="1 2">DSM 19547</strain>
    </source>
</reference>
<sequence length="181" mass="20444">MFAIHRRDPRRSEPEALDAAQMHAGMFLDDTPSAPGSMPWALRLYDLAFLCFEVRENLAGRRISPAVGDEARRLLERVKACLLQQFPALGPIDRISAACDGLQFLVRCASEGTPDDQRRAFRMAHVNAQWLQNVAHNAYLDAEWRKAQGAERAAVVDALREEWSPVTVLIPRHKLRYEVPA</sequence>
<evidence type="ECO:0000313" key="1">
    <source>
        <dbReference type="EMBL" id="SFP31642.1"/>
    </source>
</evidence>
<dbReference type="EMBL" id="FOXA01000005">
    <property type="protein sequence ID" value="SFP31642.1"/>
    <property type="molecule type" value="Genomic_DNA"/>
</dbReference>
<evidence type="ECO:0000313" key="2">
    <source>
        <dbReference type="Proteomes" id="UP000199356"/>
    </source>
</evidence>
<name>A0A1I5PC16_9RHOB</name>
<dbReference type="Proteomes" id="UP000199356">
    <property type="component" value="Unassembled WGS sequence"/>
</dbReference>
<keyword evidence="2" id="KW-1185">Reference proteome</keyword>
<protein>
    <submittedName>
        <fullName evidence="1">Uncharacterized protein</fullName>
    </submittedName>
</protein>
<dbReference type="RefSeq" id="WP_093420143.1">
    <property type="nucleotide sequence ID" value="NZ_FOXA01000005.1"/>
</dbReference>
<dbReference type="AlphaFoldDB" id="A0A1I5PC16"/>
<accession>A0A1I5PC16</accession>